<dbReference type="InterPro" id="IPR022601">
    <property type="entry name" value="DUF3160"/>
</dbReference>
<keyword evidence="1" id="KW-0175">Coiled coil</keyword>
<organism evidence="3 4">
    <name type="scientific">Candidatus Nealsonbacteria bacterium CG_4_10_14_3_um_filter_36_16</name>
    <dbReference type="NCBI Taxonomy" id="1974685"/>
    <lineage>
        <taxon>Bacteria</taxon>
        <taxon>Candidatus Nealsoniibacteriota</taxon>
    </lineage>
</organism>
<evidence type="ECO:0000313" key="3">
    <source>
        <dbReference type="EMBL" id="PIX88093.1"/>
    </source>
</evidence>
<keyword evidence="2" id="KW-1133">Transmembrane helix</keyword>
<evidence type="ECO:0000256" key="1">
    <source>
        <dbReference type="SAM" id="Coils"/>
    </source>
</evidence>
<evidence type="ECO:0000256" key="2">
    <source>
        <dbReference type="SAM" id="Phobius"/>
    </source>
</evidence>
<sequence length="809" mass="93112">MIQNQKGLAPIIIVLIVVALLVGGILAWQYWVAPKEKVEVPEEEEEKPTIKIEPIDLTGVSTEKIVLAKYYSLAALDIPLQVSQYGLPLETSQISNFSDFSKKISLGTNALELLEKNGFVVIDNLFNPKEEDITRPYKTLKDREIPIFITSDSLLHLYHIQFDETLRQIEEREFYDKIWEISQELLDDSVEKYNLAAGDLKEAAKRNVAYFGVGLSLLQPKEDQLCKDDRKCEDPGLASAFFKKEDLAKYTFEVPSFVKDKVEKELELIEKHEGFSDSPIFIYREDYSQYIPRGHYTRNEKLKNYFKALMWYGRMSMLLKGTDQVGPGESCNNFPFCKAIISLHDAKIQTTEACLMASKFAESKDLKDKWDRIYIVTAFYVGFSDDLGPYEYLEVLNSVFNGKFDPYNLTDENIGKLKAKLAEYMSPKIYGGTGEAKLWPPFTPEQADEVLEITKGFRLIGQRFIPDSYLFSNLVFPYVGMYSGENCDRTFTCEFSVVGPYKAFPRGLDTMALLESERAKELLIEFGDTEYEGRDEKGNKISYETQFNKLKEEFDKFNEADWQKNLYWSWIYSLKALLKEFGKGYPTFMQTKAWQDKELTTALASWAELRHDTILYAKQSYTMVPTVAPPPEKPVVGYIEPVPEFYNRLLALTRMTTTGLDKMNVLDEVAKNRLKNLEEILERLINLSKKELKNEELTQEDYDFIKNFGDELNDVIAEVDEKAKKTTIIADVHTDIITSQVLEEGVGYVNLIVVAYKVPDGRILFGAGPVFSYYEFKHPMKDRLTDEKWQALLESQPPEKPEWVSNFSK</sequence>
<keyword evidence="2" id="KW-0472">Membrane</keyword>
<dbReference type="Proteomes" id="UP000230064">
    <property type="component" value="Unassembled WGS sequence"/>
</dbReference>
<dbReference type="InterPro" id="IPR016626">
    <property type="entry name" value="UCP014897_arc"/>
</dbReference>
<dbReference type="PIRSF" id="PIRSF014897">
    <property type="entry name" value="UCP014897"/>
    <property type="match status" value="1"/>
</dbReference>
<feature type="transmembrane region" description="Helical" evidence="2">
    <location>
        <begin position="7"/>
        <end position="31"/>
    </location>
</feature>
<gene>
    <name evidence="3" type="ORF">COZ30_01870</name>
</gene>
<keyword evidence="2" id="KW-0812">Transmembrane</keyword>
<dbReference type="Pfam" id="PF11369">
    <property type="entry name" value="DUF3160"/>
    <property type="match status" value="1"/>
</dbReference>
<proteinExistence type="predicted"/>
<dbReference type="SMART" id="SM01325">
    <property type="entry name" value="DUF3160"/>
    <property type="match status" value="1"/>
</dbReference>
<comment type="caution">
    <text evidence="3">The sequence shown here is derived from an EMBL/GenBank/DDBJ whole genome shotgun (WGS) entry which is preliminary data.</text>
</comment>
<reference evidence="4" key="1">
    <citation type="submission" date="2017-09" db="EMBL/GenBank/DDBJ databases">
        <title>Depth-based differentiation of microbial function through sediment-hosted aquifers and enrichment of novel symbionts in the deep terrestrial subsurface.</title>
        <authorList>
            <person name="Probst A.J."/>
            <person name="Ladd B."/>
            <person name="Jarett J.K."/>
            <person name="Geller-Mcgrath D.E."/>
            <person name="Sieber C.M.K."/>
            <person name="Emerson J.B."/>
            <person name="Anantharaman K."/>
            <person name="Thomas B.C."/>
            <person name="Malmstrom R."/>
            <person name="Stieglmeier M."/>
            <person name="Klingl A."/>
            <person name="Woyke T."/>
            <person name="Ryan C.M."/>
            <person name="Banfield J.F."/>
        </authorList>
    </citation>
    <scope>NUCLEOTIDE SEQUENCE [LARGE SCALE GENOMIC DNA]</scope>
</reference>
<evidence type="ECO:0000313" key="4">
    <source>
        <dbReference type="Proteomes" id="UP000230064"/>
    </source>
</evidence>
<dbReference type="AlphaFoldDB" id="A0A2M7MEV1"/>
<accession>A0A2M7MEV1</accession>
<protein>
    <submittedName>
        <fullName evidence="3">dTDP-glucose 4,6-dehydratase</fullName>
    </submittedName>
</protein>
<name>A0A2M7MEV1_9BACT</name>
<feature type="coiled-coil region" evidence="1">
    <location>
        <begin position="667"/>
        <end position="694"/>
    </location>
</feature>
<dbReference type="EMBL" id="PFJR01000045">
    <property type="protein sequence ID" value="PIX88093.1"/>
    <property type="molecule type" value="Genomic_DNA"/>
</dbReference>